<accession>A0A1J5SSF4</accession>
<name>A0A1J5SSF4_9ZZZZ</name>
<gene>
    <name evidence="1" type="ORF">GALL_108550</name>
</gene>
<comment type="caution">
    <text evidence="1">The sequence shown here is derived from an EMBL/GenBank/DDBJ whole genome shotgun (WGS) entry which is preliminary data.</text>
</comment>
<dbReference type="EMBL" id="MLJW01000040">
    <property type="protein sequence ID" value="OIR06949.1"/>
    <property type="molecule type" value="Genomic_DNA"/>
</dbReference>
<reference evidence="1" key="1">
    <citation type="submission" date="2016-10" db="EMBL/GenBank/DDBJ databases">
        <title>Sequence of Gallionella enrichment culture.</title>
        <authorList>
            <person name="Poehlein A."/>
            <person name="Muehling M."/>
            <person name="Daniel R."/>
        </authorList>
    </citation>
    <scope>NUCLEOTIDE SEQUENCE</scope>
</reference>
<sequence length="154" mass="17254">MKKQLLFLASFILASTILFAQAKPKIPVKKNLTDIERKVSEMGFPYEKISDSIVVIPFGGSHIASYKVRFAQVSDLYIIYINLTEAIPDKLDETKYKYLLEQNNDLDFVKVGLDKSNNKFYMRIDVLSAASNTASLKSLINQIANAADQIAGDL</sequence>
<dbReference type="AlphaFoldDB" id="A0A1J5SSF4"/>
<organism evidence="1">
    <name type="scientific">mine drainage metagenome</name>
    <dbReference type="NCBI Taxonomy" id="410659"/>
    <lineage>
        <taxon>unclassified sequences</taxon>
        <taxon>metagenomes</taxon>
        <taxon>ecological metagenomes</taxon>
    </lineage>
</organism>
<proteinExistence type="predicted"/>
<protein>
    <recommendedName>
        <fullName evidence="2">Sensory transduction regulator</fullName>
    </recommendedName>
</protein>
<evidence type="ECO:0000313" key="1">
    <source>
        <dbReference type="EMBL" id="OIR06949.1"/>
    </source>
</evidence>
<evidence type="ECO:0008006" key="2">
    <source>
        <dbReference type="Google" id="ProtNLM"/>
    </source>
</evidence>